<evidence type="ECO:0000256" key="1">
    <source>
        <dbReference type="SAM" id="MobiDB-lite"/>
    </source>
</evidence>
<gene>
    <name evidence="2" type="ORF">AN1_LOCUS14604</name>
</gene>
<protein>
    <submittedName>
        <fullName evidence="2">Uncharacterized protein</fullName>
    </submittedName>
</protein>
<accession>A0A654FH44</accession>
<dbReference type="Proteomes" id="UP000426265">
    <property type="component" value="Unassembled WGS sequence"/>
</dbReference>
<feature type="compositionally biased region" description="Polar residues" evidence="1">
    <location>
        <begin position="114"/>
        <end position="127"/>
    </location>
</feature>
<feature type="region of interest" description="Disordered" evidence="1">
    <location>
        <begin position="106"/>
        <end position="136"/>
    </location>
</feature>
<reference evidence="2 3" key="1">
    <citation type="submission" date="2019-11" db="EMBL/GenBank/DDBJ databases">
        <authorList>
            <person name="Jiao W.-B."/>
            <person name="Schneeberger K."/>
        </authorList>
    </citation>
    <scope>NUCLEOTIDE SEQUENCE [LARGE SCALE GENOMIC DNA]</scope>
    <source>
        <strain evidence="3">cv. An-1</strain>
    </source>
</reference>
<proteinExistence type="predicted"/>
<organism evidence="2 3">
    <name type="scientific">Arabidopsis thaliana</name>
    <name type="common">Mouse-ear cress</name>
    <dbReference type="NCBI Taxonomy" id="3702"/>
    <lineage>
        <taxon>Eukaryota</taxon>
        <taxon>Viridiplantae</taxon>
        <taxon>Streptophyta</taxon>
        <taxon>Embryophyta</taxon>
        <taxon>Tracheophyta</taxon>
        <taxon>Spermatophyta</taxon>
        <taxon>Magnoliopsida</taxon>
        <taxon>eudicotyledons</taxon>
        <taxon>Gunneridae</taxon>
        <taxon>Pentapetalae</taxon>
        <taxon>rosids</taxon>
        <taxon>malvids</taxon>
        <taxon>Brassicales</taxon>
        <taxon>Brassicaceae</taxon>
        <taxon>Camelineae</taxon>
        <taxon>Arabidopsis</taxon>
    </lineage>
</organism>
<evidence type="ECO:0000313" key="2">
    <source>
        <dbReference type="EMBL" id="VYS59162.1"/>
    </source>
</evidence>
<evidence type="ECO:0000313" key="3">
    <source>
        <dbReference type="Proteomes" id="UP000426265"/>
    </source>
</evidence>
<name>A0A654FH44_ARATH</name>
<dbReference type="AlphaFoldDB" id="A0A654FH44"/>
<dbReference type="EMBL" id="CACRSJ010000106">
    <property type="protein sequence ID" value="VYS59162.1"/>
    <property type="molecule type" value="Genomic_DNA"/>
</dbReference>
<sequence length="269" mass="31327">MTNYRLKDPTPLGKEFVVEKFNEKLNLNINYRVFKETLDELKKKYKKYVLLKDNTDSEVLETQENEEVYHVNIDDERRPSNEFIHEYTRHSSPSVNLIQVPVSRVHKRGRGRRGSTSQKSGVNSHGTIGSGSRGSRRKQYFETTLTDTMTGFREFQCQSLQQLHPNSFDQNDFEECETVVKIFEAMELPNDTKFYWECIRAFKEDEFWRKYFIARADKSFEDKIQFLQGLTGYTRDDKRVSKRLSSGHHFGSPSAGGFHYGSLSAGGNN</sequence>